<dbReference type="UniPathway" id="UPA00276">
    <property type="reaction ID" value="UER00406"/>
</dbReference>
<dbReference type="Pfam" id="PF06574">
    <property type="entry name" value="FAD_syn"/>
    <property type="match status" value="1"/>
</dbReference>
<dbReference type="EC" id="2.7.1.26" evidence="4"/>
<dbReference type="FunFam" id="3.40.50.620:FF:000021">
    <property type="entry name" value="Riboflavin biosynthesis protein"/>
    <property type="match status" value="1"/>
</dbReference>
<dbReference type="InterPro" id="IPR023468">
    <property type="entry name" value="Riboflavin_kinase"/>
</dbReference>
<evidence type="ECO:0000256" key="3">
    <source>
        <dbReference type="ARBA" id="ARBA00010214"/>
    </source>
</evidence>
<dbReference type="CDD" id="cd02064">
    <property type="entry name" value="FAD_synthetase_N"/>
    <property type="match status" value="1"/>
</dbReference>
<dbReference type="GO" id="GO:0009398">
    <property type="term" value="P:FMN biosynthetic process"/>
    <property type="evidence" value="ECO:0007669"/>
    <property type="project" value="UniProtKB-UniPathway"/>
</dbReference>
<evidence type="ECO:0000256" key="12">
    <source>
        <dbReference type="ARBA" id="ARBA00022777"/>
    </source>
</evidence>
<dbReference type="NCBIfam" id="NF004160">
    <property type="entry name" value="PRK05627.1-3"/>
    <property type="match status" value="1"/>
</dbReference>
<dbReference type="AlphaFoldDB" id="A0A0F9FHZ7"/>
<accession>A0A0F9FHZ7</accession>
<keyword evidence="7" id="KW-0285">Flavoprotein</keyword>
<keyword evidence="15" id="KW-0511">Multifunctional enzyme</keyword>
<dbReference type="InterPro" id="IPR015864">
    <property type="entry name" value="FAD_synthase"/>
</dbReference>
<evidence type="ECO:0000256" key="1">
    <source>
        <dbReference type="ARBA" id="ARBA00004726"/>
    </source>
</evidence>
<evidence type="ECO:0000256" key="7">
    <source>
        <dbReference type="ARBA" id="ARBA00022630"/>
    </source>
</evidence>
<dbReference type="PIRSF" id="PIRSF004491">
    <property type="entry name" value="FAD_Synth"/>
    <property type="match status" value="1"/>
</dbReference>
<dbReference type="GO" id="GO:0006747">
    <property type="term" value="P:FAD biosynthetic process"/>
    <property type="evidence" value="ECO:0007669"/>
    <property type="project" value="UniProtKB-UniPathway"/>
</dbReference>
<evidence type="ECO:0000256" key="6">
    <source>
        <dbReference type="ARBA" id="ARBA00018483"/>
    </source>
</evidence>
<dbReference type="GO" id="GO:0009231">
    <property type="term" value="P:riboflavin biosynthetic process"/>
    <property type="evidence" value="ECO:0007669"/>
    <property type="project" value="InterPro"/>
</dbReference>
<sequence length="318" mass="34975">MSVPLARESLNRIALGRDAAVTIGKFDGVHRGHQHLVTHLIERAHAEGLASVVVVLYPNPSTVLRPGTAVSYLTSLEERLQLLRRLGVDSVGIIPFTSELAQLSARDFASLLVEELSMRLLYVGPDFALGRRREGTVGVLRKVGGDMGFRVETAELLAQDGEKVGSSAVRQALTAGDVEEVARLLGRPFTLSGPVVTGAHRGAGLGFPTANIAIGLDRVLPAFGVYVTRAFIRENEYLSCTNIGVRPTFDSEPRPTVEAFILDFDDDIYGQEIRIDLLHRLRDELRFDSVDDLVTQMHRDIADTREYFSRLEAGRDWG</sequence>
<dbReference type="Gene3D" id="3.40.50.620">
    <property type="entry name" value="HUPs"/>
    <property type="match status" value="1"/>
</dbReference>
<dbReference type="Gene3D" id="2.40.30.30">
    <property type="entry name" value="Riboflavin kinase-like"/>
    <property type="match status" value="1"/>
</dbReference>
<dbReference type="EC" id="2.7.7.2" evidence="5"/>
<dbReference type="GO" id="GO:0003919">
    <property type="term" value="F:FMN adenylyltransferase activity"/>
    <property type="evidence" value="ECO:0007669"/>
    <property type="project" value="UniProtKB-EC"/>
</dbReference>
<dbReference type="InterPro" id="IPR002606">
    <property type="entry name" value="Riboflavin_kinase_bac"/>
</dbReference>
<dbReference type="InterPro" id="IPR023465">
    <property type="entry name" value="Riboflavin_kinase_dom_sf"/>
</dbReference>
<organism evidence="17">
    <name type="scientific">marine sediment metagenome</name>
    <dbReference type="NCBI Taxonomy" id="412755"/>
    <lineage>
        <taxon>unclassified sequences</taxon>
        <taxon>metagenomes</taxon>
        <taxon>ecological metagenomes</taxon>
    </lineage>
</organism>
<evidence type="ECO:0000313" key="17">
    <source>
        <dbReference type="EMBL" id="KKL78101.1"/>
    </source>
</evidence>
<dbReference type="Pfam" id="PF01687">
    <property type="entry name" value="Flavokinase"/>
    <property type="match status" value="1"/>
</dbReference>
<evidence type="ECO:0000256" key="5">
    <source>
        <dbReference type="ARBA" id="ARBA00012393"/>
    </source>
</evidence>
<reference evidence="17" key="1">
    <citation type="journal article" date="2015" name="Nature">
        <title>Complex archaea that bridge the gap between prokaryotes and eukaryotes.</title>
        <authorList>
            <person name="Spang A."/>
            <person name="Saw J.H."/>
            <person name="Jorgensen S.L."/>
            <person name="Zaremba-Niedzwiedzka K."/>
            <person name="Martijn J."/>
            <person name="Lind A.E."/>
            <person name="van Eijk R."/>
            <person name="Schleper C."/>
            <person name="Guy L."/>
            <person name="Ettema T.J."/>
        </authorList>
    </citation>
    <scope>NUCLEOTIDE SEQUENCE</scope>
</reference>
<evidence type="ECO:0000256" key="13">
    <source>
        <dbReference type="ARBA" id="ARBA00022827"/>
    </source>
</evidence>
<comment type="pathway">
    <text evidence="1">Cofactor biosynthesis; FAD biosynthesis; FAD from FMN: step 1/1.</text>
</comment>
<dbReference type="PANTHER" id="PTHR22749">
    <property type="entry name" value="RIBOFLAVIN KINASE/FMN ADENYLYLTRANSFERASE"/>
    <property type="match status" value="1"/>
</dbReference>
<keyword evidence="13" id="KW-0274">FAD</keyword>
<dbReference type="PANTHER" id="PTHR22749:SF6">
    <property type="entry name" value="RIBOFLAVIN KINASE"/>
    <property type="match status" value="1"/>
</dbReference>
<dbReference type="GO" id="GO:0008531">
    <property type="term" value="F:riboflavin kinase activity"/>
    <property type="evidence" value="ECO:0007669"/>
    <property type="project" value="UniProtKB-EC"/>
</dbReference>
<comment type="pathway">
    <text evidence="2">Cofactor biosynthesis; FMN biosynthesis; FMN from riboflavin (ATP route): step 1/1.</text>
</comment>
<dbReference type="UniPathway" id="UPA00277">
    <property type="reaction ID" value="UER00407"/>
</dbReference>
<evidence type="ECO:0000256" key="10">
    <source>
        <dbReference type="ARBA" id="ARBA00022695"/>
    </source>
</evidence>
<evidence type="ECO:0000256" key="8">
    <source>
        <dbReference type="ARBA" id="ARBA00022643"/>
    </source>
</evidence>
<comment type="caution">
    <text evidence="17">The sequence shown here is derived from an EMBL/GenBank/DDBJ whole genome shotgun (WGS) entry which is preliminary data.</text>
</comment>
<dbReference type="SMART" id="SM00904">
    <property type="entry name" value="Flavokinase"/>
    <property type="match status" value="1"/>
</dbReference>
<evidence type="ECO:0000259" key="16">
    <source>
        <dbReference type="SMART" id="SM00904"/>
    </source>
</evidence>
<comment type="similarity">
    <text evidence="3">Belongs to the RibF family.</text>
</comment>
<proteinExistence type="inferred from homology"/>
<dbReference type="InterPro" id="IPR015865">
    <property type="entry name" value="Riboflavin_kinase_bac/euk"/>
</dbReference>
<dbReference type="NCBIfam" id="TIGR00083">
    <property type="entry name" value="ribF"/>
    <property type="match status" value="1"/>
</dbReference>
<evidence type="ECO:0000256" key="4">
    <source>
        <dbReference type="ARBA" id="ARBA00012105"/>
    </source>
</evidence>
<dbReference type="SUPFAM" id="SSF82114">
    <property type="entry name" value="Riboflavin kinase-like"/>
    <property type="match status" value="1"/>
</dbReference>
<keyword evidence="8" id="KW-0288">FMN</keyword>
<evidence type="ECO:0000256" key="14">
    <source>
        <dbReference type="ARBA" id="ARBA00022840"/>
    </source>
</evidence>
<keyword evidence="9" id="KW-0808">Transferase</keyword>
<keyword evidence="10" id="KW-0548">Nucleotidyltransferase</keyword>
<evidence type="ECO:0000256" key="9">
    <source>
        <dbReference type="ARBA" id="ARBA00022679"/>
    </source>
</evidence>
<keyword evidence="11" id="KW-0547">Nucleotide-binding</keyword>
<dbReference type="InterPro" id="IPR014729">
    <property type="entry name" value="Rossmann-like_a/b/a_fold"/>
</dbReference>
<evidence type="ECO:0000256" key="11">
    <source>
        <dbReference type="ARBA" id="ARBA00022741"/>
    </source>
</evidence>
<evidence type="ECO:0000256" key="2">
    <source>
        <dbReference type="ARBA" id="ARBA00005201"/>
    </source>
</evidence>
<keyword evidence="12" id="KW-0418">Kinase</keyword>
<dbReference type="FunFam" id="2.40.30.30:FF:000003">
    <property type="entry name" value="Riboflavin biosynthesis protein"/>
    <property type="match status" value="1"/>
</dbReference>
<keyword evidence="14" id="KW-0067">ATP-binding</keyword>
<gene>
    <name evidence="17" type="ORF">LCGC14_2028220</name>
</gene>
<dbReference type="EMBL" id="LAZR01023560">
    <property type="protein sequence ID" value="KKL78101.1"/>
    <property type="molecule type" value="Genomic_DNA"/>
</dbReference>
<protein>
    <recommendedName>
        <fullName evidence="6">Bifunctional riboflavin kinase/FMN adenylyltransferase</fullName>
        <ecNumber evidence="4">2.7.1.26</ecNumber>
        <ecNumber evidence="5">2.7.7.2</ecNumber>
    </recommendedName>
</protein>
<feature type="domain" description="Riboflavin kinase" evidence="16">
    <location>
        <begin position="184"/>
        <end position="309"/>
    </location>
</feature>
<evidence type="ECO:0000256" key="15">
    <source>
        <dbReference type="ARBA" id="ARBA00023268"/>
    </source>
</evidence>
<name>A0A0F9FHZ7_9ZZZZ</name>
<dbReference type="SUPFAM" id="SSF52374">
    <property type="entry name" value="Nucleotidylyl transferase"/>
    <property type="match status" value="1"/>
</dbReference>
<dbReference type="GO" id="GO:0005524">
    <property type="term" value="F:ATP binding"/>
    <property type="evidence" value="ECO:0007669"/>
    <property type="project" value="UniProtKB-KW"/>
</dbReference>